<reference evidence="2" key="1">
    <citation type="submission" date="2006-11" db="EMBL/GenBank/DDBJ databases">
        <title>Molecular cloning and characterization of a novel cytokine (IL-2X) from teleost fish.</title>
        <authorList>
            <person name="Shao J."/>
            <person name="Fang W."/>
            <person name="Xiang L."/>
        </authorList>
    </citation>
    <scope>NUCLEOTIDE SEQUENCE</scope>
</reference>
<sequence length="131" mass="14593">MSWITLALLMVPLIGHLRAAPLATPQRLSMEALGFELLDEITCEKEKDLNLTSPTNVEDKCYNAALGHYIKEFQRTIGNCTDAGDIVTTVEELERIYSETQTACTLTMKTHATFIGFVKATEAFAQQYNDS</sequence>
<evidence type="ECO:0000313" key="4">
    <source>
        <dbReference type="Proteomes" id="UP000005226"/>
    </source>
</evidence>
<dbReference type="OrthoDB" id="8955076at2759"/>
<evidence type="ECO:0000256" key="1">
    <source>
        <dbReference type="SAM" id="SignalP"/>
    </source>
</evidence>
<reference evidence="3 4" key="2">
    <citation type="journal article" date="2011" name="Genome Biol. Evol.">
        <title>Integration of the genetic map and genome assembly of fugu facilitates insights into distinct features of genome evolution in teleosts and mammals.</title>
        <authorList>
            <person name="Kai W."/>
            <person name="Kikuchi K."/>
            <person name="Tohari S."/>
            <person name="Chew A.K."/>
            <person name="Tay A."/>
            <person name="Fujiwara A."/>
            <person name="Hosoya S."/>
            <person name="Suetake H."/>
            <person name="Naruse K."/>
            <person name="Brenner S."/>
            <person name="Suzuki Y."/>
            <person name="Venkatesh B."/>
        </authorList>
    </citation>
    <scope>NUCLEOTIDE SEQUENCE [LARGE SCALE GENOMIC DNA]</scope>
</reference>
<evidence type="ECO:0000313" key="3">
    <source>
        <dbReference type="Ensembl" id="ENSTRUP00000056945.1"/>
    </source>
</evidence>
<dbReference type="RefSeq" id="NP_001129615.1">
    <property type="nucleotide sequence ID" value="NM_001136143.1"/>
</dbReference>
<proteinExistence type="evidence at transcript level"/>
<gene>
    <name evidence="3" type="primary">LOC100191066</name>
</gene>
<dbReference type="AlphaFoldDB" id="B1N6C7"/>
<name>B1N6C7_TAKRU</name>
<accession>B1N6C7</accession>
<dbReference type="KEGG" id="tru:100191066"/>
<dbReference type="GeneID" id="100191066"/>
<feature type="chain" id="PRO_5044728795" evidence="1">
    <location>
        <begin position="20"/>
        <end position="131"/>
    </location>
</feature>
<organism evidence="2">
    <name type="scientific">Takifugu rubripes</name>
    <name type="common">Japanese pufferfish</name>
    <name type="synonym">Fugu rubripes</name>
    <dbReference type="NCBI Taxonomy" id="31033"/>
    <lineage>
        <taxon>Eukaryota</taxon>
        <taxon>Metazoa</taxon>
        <taxon>Chordata</taxon>
        <taxon>Craniata</taxon>
        <taxon>Vertebrata</taxon>
        <taxon>Euteleostomi</taxon>
        <taxon>Actinopterygii</taxon>
        <taxon>Neopterygii</taxon>
        <taxon>Teleostei</taxon>
        <taxon>Neoteleostei</taxon>
        <taxon>Acanthomorphata</taxon>
        <taxon>Eupercaria</taxon>
        <taxon>Tetraodontiformes</taxon>
        <taxon>Tetradontoidea</taxon>
        <taxon>Tetraodontidae</taxon>
        <taxon>Takifugu</taxon>
    </lineage>
</organism>
<keyword evidence="4" id="KW-1185">Reference proteome</keyword>
<dbReference type="Proteomes" id="UP000005226">
    <property type="component" value="Chromosome 14"/>
</dbReference>
<evidence type="ECO:0000313" key="2">
    <source>
        <dbReference type="EMBL" id="ABO15148.1"/>
    </source>
</evidence>
<dbReference type="GeneTree" id="ENSGT01020000233433"/>
<protein>
    <submittedName>
        <fullName evidence="2">IL-2-like</fullName>
    </submittedName>
</protein>
<feature type="signal peptide" evidence="1">
    <location>
        <begin position="1"/>
        <end position="19"/>
    </location>
</feature>
<dbReference type="Ensembl" id="ENSTRUT00000058219.2">
    <property type="protein sequence ID" value="ENSTRUP00000056945.1"/>
    <property type="gene ID" value="ENSTRUG00000025845.2"/>
</dbReference>
<dbReference type="EMBL" id="EF136390">
    <property type="protein sequence ID" value="ABO15148.1"/>
    <property type="molecule type" value="mRNA"/>
</dbReference>
<reference evidence="3" key="3">
    <citation type="submission" date="2025-05" db="UniProtKB">
        <authorList>
            <consortium name="Ensembl"/>
        </authorList>
    </citation>
    <scope>IDENTIFICATION</scope>
</reference>
<keyword evidence="1" id="KW-0732">Signal</keyword>